<feature type="transmembrane region" description="Helical" evidence="5">
    <location>
        <begin position="206"/>
        <end position="225"/>
    </location>
</feature>
<dbReference type="GO" id="GO:0016765">
    <property type="term" value="F:transferase activity, transferring alkyl or aryl (other than methyl) groups"/>
    <property type="evidence" value="ECO:0007669"/>
    <property type="project" value="InterPro"/>
</dbReference>
<protein>
    <submittedName>
        <fullName evidence="6">UbiA prenyltransferase family protein</fullName>
    </submittedName>
</protein>
<evidence type="ECO:0000313" key="7">
    <source>
        <dbReference type="Proteomes" id="UP000659388"/>
    </source>
</evidence>
<dbReference type="InterPro" id="IPR000537">
    <property type="entry name" value="UbiA_prenyltransferase"/>
</dbReference>
<keyword evidence="2 5" id="KW-0812">Transmembrane</keyword>
<evidence type="ECO:0000256" key="1">
    <source>
        <dbReference type="ARBA" id="ARBA00004141"/>
    </source>
</evidence>
<accession>A0A937F4G2</accession>
<keyword evidence="7" id="KW-1185">Reference proteome</keyword>
<gene>
    <name evidence="6" type="ORF">JL102_01045</name>
</gene>
<comment type="subcellular location">
    <subcellularLocation>
        <location evidence="1">Membrane</location>
        <topology evidence="1">Multi-pass membrane protein</topology>
    </subcellularLocation>
</comment>
<feature type="transmembrane region" description="Helical" evidence="5">
    <location>
        <begin position="267"/>
        <end position="286"/>
    </location>
</feature>
<dbReference type="EMBL" id="JAESIY010000001">
    <property type="protein sequence ID" value="MBL3654697.1"/>
    <property type="molecule type" value="Genomic_DNA"/>
</dbReference>
<proteinExistence type="predicted"/>
<keyword evidence="4 5" id="KW-0472">Membrane</keyword>
<evidence type="ECO:0000256" key="2">
    <source>
        <dbReference type="ARBA" id="ARBA00022692"/>
    </source>
</evidence>
<comment type="caution">
    <text evidence="6">The sequence shown here is derived from an EMBL/GenBank/DDBJ whole genome shotgun (WGS) entry which is preliminary data.</text>
</comment>
<feature type="transmembrane region" description="Helical" evidence="5">
    <location>
        <begin position="232"/>
        <end position="252"/>
    </location>
</feature>
<evidence type="ECO:0000313" key="6">
    <source>
        <dbReference type="EMBL" id="MBL3654697.1"/>
    </source>
</evidence>
<feature type="transmembrane region" description="Helical" evidence="5">
    <location>
        <begin position="12"/>
        <end position="32"/>
    </location>
</feature>
<dbReference type="Proteomes" id="UP000659388">
    <property type="component" value="Unassembled WGS sequence"/>
</dbReference>
<dbReference type="AlphaFoldDB" id="A0A937F4G2"/>
<dbReference type="GO" id="GO:0016020">
    <property type="term" value="C:membrane"/>
    <property type="evidence" value="ECO:0007669"/>
    <property type="project" value="UniProtKB-SubCell"/>
</dbReference>
<feature type="transmembrane region" description="Helical" evidence="5">
    <location>
        <begin position="79"/>
        <end position="107"/>
    </location>
</feature>
<organism evidence="6 7">
    <name type="scientific">Fulvivirga sediminis</name>
    <dbReference type="NCBI Taxonomy" id="2803949"/>
    <lineage>
        <taxon>Bacteria</taxon>
        <taxon>Pseudomonadati</taxon>
        <taxon>Bacteroidota</taxon>
        <taxon>Cytophagia</taxon>
        <taxon>Cytophagales</taxon>
        <taxon>Fulvivirgaceae</taxon>
        <taxon>Fulvivirga</taxon>
    </lineage>
</organism>
<evidence type="ECO:0000256" key="4">
    <source>
        <dbReference type="ARBA" id="ARBA00023136"/>
    </source>
</evidence>
<evidence type="ECO:0000256" key="5">
    <source>
        <dbReference type="SAM" id="Phobius"/>
    </source>
</evidence>
<dbReference type="RefSeq" id="WP_202241741.1">
    <property type="nucleotide sequence ID" value="NZ_JAESIY010000001.1"/>
</dbReference>
<feature type="transmembrane region" description="Helical" evidence="5">
    <location>
        <begin position="156"/>
        <end position="177"/>
    </location>
</feature>
<name>A0A937F4G2_9BACT</name>
<feature type="transmembrane region" description="Helical" evidence="5">
    <location>
        <begin position="38"/>
        <end position="58"/>
    </location>
</feature>
<sequence length="298" mass="34176">MFQKSSWLHLRIPFSFFLLPVFLFGLSISPNIKESNLVIVFISLHFFLYPASNGYNSYFDKDEKSIGGLKNPPKVSLGLYYLALVFDIIAILLGLSISWPFAIMLFVYGLVSKAYSHPLIRLKKYPFASWFVAGLFQGAFTLVMTYMGLNGFGFNVFLWPQVIIPALLSSLILWGSYPMTQIYQHEEDAKRGDNTLSLKLGIKGTFYFTAVAFTVAVAGFVFYFMEYQQVKYAWVFIGSMSPVVLYFAIWYLEVYQDSTKADYKHTMWLNMISAVCLSVFFIYFFIDSTQILQAVKAF</sequence>
<dbReference type="Pfam" id="PF01040">
    <property type="entry name" value="UbiA"/>
    <property type="match status" value="1"/>
</dbReference>
<reference evidence="6" key="1">
    <citation type="submission" date="2021-01" db="EMBL/GenBank/DDBJ databases">
        <title>Fulvivirga kasyanovii gen. nov., sp nov., a novel member of the phylum Bacteroidetes isolated from seawater in a mussel farm.</title>
        <authorList>
            <person name="Zhao L.-H."/>
            <person name="Wang Z.-J."/>
        </authorList>
    </citation>
    <scope>NUCLEOTIDE SEQUENCE</scope>
    <source>
        <strain evidence="6">2943</strain>
    </source>
</reference>
<keyword evidence="3 5" id="KW-1133">Transmembrane helix</keyword>
<feature type="transmembrane region" description="Helical" evidence="5">
    <location>
        <begin position="127"/>
        <end position="149"/>
    </location>
</feature>
<evidence type="ECO:0000256" key="3">
    <source>
        <dbReference type="ARBA" id="ARBA00022989"/>
    </source>
</evidence>